<reference evidence="3" key="1">
    <citation type="submission" date="2014-04" db="EMBL/GenBank/DDBJ databases">
        <title>In planta biocontrol of soil-borne Fusarium wilt of banana through a plant endophytic bacterium, Burkholderia cenocepacia 869T2.</title>
        <authorList>
            <person name="Ho Y.-N."/>
            <person name="Chiang H.-M."/>
            <person name="Chao C.-P."/>
            <person name="Su C.-C."/>
            <person name="Hsu H.-F."/>
            <person name="Guo C.-T."/>
            <person name="Hsieh J.-L."/>
            <person name="Huang C.-C."/>
        </authorList>
    </citation>
    <scope>NUCLEOTIDE SEQUENCE [LARGE SCALE GENOMIC DNA]</scope>
    <source>
        <strain evidence="3">869T2</strain>
    </source>
</reference>
<organism evidence="3">
    <name type="scientific">Burkholderia cenocepacia</name>
    <dbReference type="NCBI Taxonomy" id="95486"/>
    <lineage>
        <taxon>Bacteria</taxon>
        <taxon>Pseudomonadati</taxon>
        <taxon>Pseudomonadota</taxon>
        <taxon>Betaproteobacteria</taxon>
        <taxon>Burkholderiales</taxon>
        <taxon>Burkholderiaceae</taxon>
        <taxon>Burkholderia</taxon>
        <taxon>Burkholderia cepacia complex</taxon>
    </lineage>
</organism>
<proteinExistence type="predicted"/>
<sequence length="207" mass="21836">MTRSPKKRHGRPRVTLALAAAVGVLALAYSHAQTPAASSIQVAPGVVRPGTTADEAGMTQRPTGIDAEFVDKAGMLDKVERQASQLALDRASNPAVKAFARRMIDDHARIAGELRQLGAQKGVPVQARMLVDPAVTALRTKEGHAFDTAYVALAGPRAHEEAIRLYEAEARNGRDPQLCAFAAGTLATLNAHLAAARQLARTVAAAH</sequence>
<accession>A0A071M3T2</accession>
<dbReference type="OrthoDB" id="118677at2"/>
<dbReference type="EMBL" id="JJOA01000056">
    <property type="protein sequence ID" value="KEA55367.1"/>
    <property type="molecule type" value="Genomic_DNA"/>
</dbReference>
<dbReference type="AlphaFoldDB" id="A0A071M3T2"/>
<comment type="caution">
    <text evidence="3">The sequence shown here is derived from an EMBL/GenBank/DDBJ whole genome shotgun (WGS) entry which is preliminary data.</text>
</comment>
<dbReference type="PANTHER" id="PTHR38593">
    <property type="entry name" value="BLR2558 PROTEIN"/>
    <property type="match status" value="1"/>
</dbReference>
<dbReference type="InterPro" id="IPR025419">
    <property type="entry name" value="DUF4142"/>
</dbReference>
<protein>
    <recommendedName>
        <fullName evidence="2">DUF4142 domain-containing protein</fullName>
    </recommendedName>
</protein>
<keyword evidence="1" id="KW-0732">Signal</keyword>
<dbReference type="Gene3D" id="1.20.1260.10">
    <property type="match status" value="1"/>
</dbReference>
<dbReference type="PANTHER" id="PTHR38593:SF1">
    <property type="entry name" value="BLR2558 PROTEIN"/>
    <property type="match status" value="1"/>
</dbReference>
<dbReference type="Pfam" id="PF13628">
    <property type="entry name" value="DUF4142"/>
    <property type="match status" value="1"/>
</dbReference>
<gene>
    <name evidence="3" type="ORF">DT99_32660</name>
</gene>
<evidence type="ECO:0000256" key="1">
    <source>
        <dbReference type="SAM" id="SignalP"/>
    </source>
</evidence>
<dbReference type="InterPro" id="IPR012347">
    <property type="entry name" value="Ferritin-like"/>
</dbReference>
<evidence type="ECO:0000313" key="3">
    <source>
        <dbReference type="EMBL" id="KEA55367.1"/>
    </source>
</evidence>
<evidence type="ECO:0000259" key="2">
    <source>
        <dbReference type="Pfam" id="PF13628"/>
    </source>
</evidence>
<feature type="signal peptide" evidence="1">
    <location>
        <begin position="1"/>
        <end position="32"/>
    </location>
</feature>
<feature type="domain" description="DUF4142" evidence="2">
    <location>
        <begin position="66"/>
        <end position="199"/>
    </location>
</feature>
<feature type="chain" id="PRO_5001677363" description="DUF4142 domain-containing protein" evidence="1">
    <location>
        <begin position="33"/>
        <end position="207"/>
    </location>
</feature>
<name>A0A071M3T2_9BURK</name>